<evidence type="ECO:0000313" key="2">
    <source>
        <dbReference type="Proteomes" id="UP001055879"/>
    </source>
</evidence>
<reference evidence="1 2" key="2">
    <citation type="journal article" date="2022" name="Mol. Ecol. Resour.">
        <title>The genomes of chicory, endive, great burdock and yacon provide insights into Asteraceae paleo-polyploidization history and plant inulin production.</title>
        <authorList>
            <person name="Fan W."/>
            <person name="Wang S."/>
            <person name="Wang H."/>
            <person name="Wang A."/>
            <person name="Jiang F."/>
            <person name="Liu H."/>
            <person name="Zhao H."/>
            <person name="Xu D."/>
            <person name="Zhang Y."/>
        </authorList>
    </citation>
    <scope>NUCLEOTIDE SEQUENCE [LARGE SCALE GENOMIC DNA]</scope>
    <source>
        <strain evidence="2">cv. Niubang</strain>
    </source>
</reference>
<comment type="caution">
    <text evidence="1">The sequence shown here is derived from an EMBL/GenBank/DDBJ whole genome shotgun (WGS) entry which is preliminary data.</text>
</comment>
<proteinExistence type="predicted"/>
<dbReference type="Proteomes" id="UP001055879">
    <property type="component" value="Linkage Group LG04"/>
</dbReference>
<organism evidence="1 2">
    <name type="scientific">Arctium lappa</name>
    <name type="common">Greater burdock</name>
    <name type="synonym">Lappa major</name>
    <dbReference type="NCBI Taxonomy" id="4217"/>
    <lineage>
        <taxon>Eukaryota</taxon>
        <taxon>Viridiplantae</taxon>
        <taxon>Streptophyta</taxon>
        <taxon>Embryophyta</taxon>
        <taxon>Tracheophyta</taxon>
        <taxon>Spermatophyta</taxon>
        <taxon>Magnoliopsida</taxon>
        <taxon>eudicotyledons</taxon>
        <taxon>Gunneridae</taxon>
        <taxon>Pentapetalae</taxon>
        <taxon>asterids</taxon>
        <taxon>campanulids</taxon>
        <taxon>Asterales</taxon>
        <taxon>Asteraceae</taxon>
        <taxon>Carduoideae</taxon>
        <taxon>Cardueae</taxon>
        <taxon>Arctiinae</taxon>
        <taxon>Arctium</taxon>
    </lineage>
</organism>
<dbReference type="EMBL" id="CM042050">
    <property type="protein sequence ID" value="KAI3734670.1"/>
    <property type="molecule type" value="Genomic_DNA"/>
</dbReference>
<gene>
    <name evidence="1" type="ORF">L6452_14145</name>
</gene>
<name>A0ACB9CK88_ARCLA</name>
<accession>A0ACB9CK88</accession>
<protein>
    <submittedName>
        <fullName evidence="1">Uncharacterized protein</fullName>
    </submittedName>
</protein>
<reference evidence="2" key="1">
    <citation type="journal article" date="2022" name="Mol. Ecol. Resour.">
        <title>The genomes of chicory, endive, great burdock and yacon provide insights into Asteraceae palaeo-polyploidization history and plant inulin production.</title>
        <authorList>
            <person name="Fan W."/>
            <person name="Wang S."/>
            <person name="Wang H."/>
            <person name="Wang A."/>
            <person name="Jiang F."/>
            <person name="Liu H."/>
            <person name="Zhao H."/>
            <person name="Xu D."/>
            <person name="Zhang Y."/>
        </authorList>
    </citation>
    <scope>NUCLEOTIDE SEQUENCE [LARGE SCALE GENOMIC DNA]</scope>
    <source>
        <strain evidence="2">cv. Niubang</strain>
    </source>
</reference>
<keyword evidence="2" id="KW-1185">Reference proteome</keyword>
<sequence>MQNFRVNFTDLNRIQVEKVKFLIDMTKNAQDLKNAQGLGLREAKTRIVLSARTLERAKNLLREVAFFAKFISEFLDDQISVKFEMTSREALAISTDVKPPVIFKGEYEQWKDIFLDFIDINDLGDYF</sequence>
<evidence type="ECO:0000313" key="1">
    <source>
        <dbReference type="EMBL" id="KAI3734670.1"/>
    </source>
</evidence>